<reference evidence="8" key="2">
    <citation type="submission" date="2001-11" db="EMBL/GenBank/DDBJ databases">
        <title>Oryza sativa nipponbare(GA3) genomic DNA, chromosome 7, PAC clone:P0495H05.</title>
        <authorList>
            <person name="Sasaki T."/>
            <person name="Matsumoto T."/>
            <person name="Yamamoto K."/>
        </authorList>
    </citation>
    <scope>NUCLEOTIDE SEQUENCE</scope>
</reference>
<gene>
    <name evidence="7" type="primary">OJ1417_E01.107</name>
    <name evidence="8" type="ORF">P0495H05.47</name>
</gene>
<dbReference type="EMBL" id="AP003829">
    <property type="protein sequence ID" value="BAC45045.1"/>
    <property type="molecule type" value="Genomic_DNA"/>
</dbReference>
<feature type="zinc finger region" description="C3H1-type" evidence="5">
    <location>
        <begin position="47"/>
        <end position="69"/>
    </location>
</feature>
<dbReference type="Proteomes" id="UP000000763">
    <property type="component" value="Chromosome 7"/>
</dbReference>
<feature type="domain" description="C3H1-type" evidence="6">
    <location>
        <begin position="3"/>
        <end position="31"/>
    </location>
</feature>
<keyword evidence="1 5" id="KW-0479">Metal-binding</keyword>
<name>A0A0P0X244_ORYSJ</name>
<dbReference type="GO" id="GO:0008270">
    <property type="term" value="F:zinc ion binding"/>
    <property type="evidence" value="ECO:0007669"/>
    <property type="project" value="UniProtKB-KW"/>
</dbReference>
<dbReference type="Gene3D" id="3.30.1370.210">
    <property type="match status" value="1"/>
</dbReference>
<evidence type="ECO:0000259" key="6">
    <source>
        <dbReference type="PROSITE" id="PS50103"/>
    </source>
</evidence>
<dbReference type="Pfam" id="PF00642">
    <property type="entry name" value="zf-CCCH"/>
    <property type="match status" value="2"/>
</dbReference>
<evidence type="ECO:0000313" key="9">
    <source>
        <dbReference type="Proteomes" id="UP000000763"/>
    </source>
</evidence>
<organism evidence="7 9">
    <name type="scientific">Oryza sativa subsp. japonica</name>
    <name type="common">Rice</name>
    <dbReference type="NCBI Taxonomy" id="39947"/>
    <lineage>
        <taxon>Eukaryota</taxon>
        <taxon>Viridiplantae</taxon>
        <taxon>Streptophyta</taxon>
        <taxon>Embryophyta</taxon>
        <taxon>Tracheophyta</taxon>
        <taxon>Spermatophyta</taxon>
        <taxon>Magnoliopsida</taxon>
        <taxon>Liliopsida</taxon>
        <taxon>Poales</taxon>
        <taxon>Poaceae</taxon>
        <taxon>BOP clade</taxon>
        <taxon>Oryzoideae</taxon>
        <taxon>Oryzeae</taxon>
        <taxon>Oryzinae</taxon>
        <taxon>Oryza</taxon>
        <taxon>Oryza sativa</taxon>
    </lineage>
</organism>
<evidence type="ECO:0000313" key="8">
    <source>
        <dbReference type="EMBL" id="BAC83491.1"/>
    </source>
</evidence>
<keyword evidence="3 5" id="KW-0862">Zinc</keyword>
<dbReference type="InterPro" id="IPR000571">
    <property type="entry name" value="Znf_CCCH"/>
</dbReference>
<feature type="domain" description="C3H1-type" evidence="6">
    <location>
        <begin position="47"/>
        <end position="69"/>
    </location>
</feature>
<proteinExistence type="predicted"/>
<dbReference type="SUPFAM" id="SSF90229">
    <property type="entry name" value="CCCH zinc finger"/>
    <property type="match status" value="1"/>
</dbReference>
<dbReference type="PROSITE" id="PS50103">
    <property type="entry name" value="ZF_C3H1"/>
    <property type="match status" value="2"/>
</dbReference>
<reference evidence="9" key="4">
    <citation type="journal article" date="2008" name="Nucleic Acids Res.">
        <title>The rice annotation project database (RAP-DB): 2008 update.</title>
        <authorList>
            <consortium name="The rice annotation project (RAP)"/>
        </authorList>
    </citation>
    <scope>GENOME REANNOTATION</scope>
    <source>
        <strain evidence="9">cv. Nipponbare</strain>
    </source>
</reference>
<reference evidence="7" key="1">
    <citation type="submission" date="2001-07" db="EMBL/GenBank/DDBJ databases">
        <title>Oryza sativa nipponbare(GA3) genomic DNA, chromosome 7, BAC clone:OJ1417_E01.</title>
        <authorList>
            <person name="Sasaki T."/>
            <person name="Matsumoto T."/>
            <person name="Yamamoto K."/>
        </authorList>
    </citation>
    <scope>NUCLEOTIDE SEQUENCE</scope>
</reference>
<protein>
    <recommendedName>
        <fullName evidence="6">C3H1-type domain-containing protein</fullName>
    </recommendedName>
</protein>
<dbReference type="SMART" id="SM00356">
    <property type="entry name" value="ZnF_C3H1"/>
    <property type="match status" value="2"/>
</dbReference>
<evidence type="ECO:0000313" key="7">
    <source>
        <dbReference type="EMBL" id="BAC45045.1"/>
    </source>
</evidence>
<dbReference type="EMBL" id="AP004314">
    <property type="protein sequence ID" value="BAC83491.1"/>
    <property type="molecule type" value="Genomic_DNA"/>
</dbReference>
<sequence>MRSRKARLCERWMQDGECPNGNGCHDPHGLEDQIRVAVKKTTDRGHRCTDYLLGQCRNGVNCTRLHDVGP</sequence>
<reference evidence="9" key="3">
    <citation type="journal article" date="2005" name="Nature">
        <title>The map-based sequence of the rice genome.</title>
        <authorList>
            <consortium name="International rice genome sequencing project (IRGSP)"/>
            <person name="Matsumoto T."/>
            <person name="Wu J."/>
            <person name="Kanamori H."/>
            <person name="Katayose Y."/>
            <person name="Fujisawa M."/>
            <person name="Namiki N."/>
            <person name="Mizuno H."/>
            <person name="Yamamoto K."/>
            <person name="Antonio B.A."/>
            <person name="Baba T."/>
            <person name="Sakata K."/>
            <person name="Nagamura Y."/>
            <person name="Aoki H."/>
            <person name="Arikawa K."/>
            <person name="Arita K."/>
            <person name="Bito T."/>
            <person name="Chiden Y."/>
            <person name="Fujitsuka N."/>
            <person name="Fukunaka R."/>
            <person name="Hamada M."/>
            <person name="Harada C."/>
            <person name="Hayashi A."/>
            <person name="Hijishita S."/>
            <person name="Honda M."/>
            <person name="Hosokawa S."/>
            <person name="Ichikawa Y."/>
            <person name="Idonuma A."/>
            <person name="Iijima M."/>
            <person name="Ikeda M."/>
            <person name="Ikeno M."/>
            <person name="Ito K."/>
            <person name="Ito S."/>
            <person name="Ito T."/>
            <person name="Ito Y."/>
            <person name="Ito Y."/>
            <person name="Iwabuchi A."/>
            <person name="Kamiya K."/>
            <person name="Karasawa W."/>
            <person name="Kurita K."/>
            <person name="Katagiri S."/>
            <person name="Kikuta A."/>
            <person name="Kobayashi H."/>
            <person name="Kobayashi N."/>
            <person name="Machita K."/>
            <person name="Maehara T."/>
            <person name="Masukawa M."/>
            <person name="Mizubayashi T."/>
            <person name="Mukai Y."/>
            <person name="Nagasaki H."/>
            <person name="Nagata Y."/>
            <person name="Naito S."/>
            <person name="Nakashima M."/>
            <person name="Nakama Y."/>
            <person name="Nakamichi Y."/>
            <person name="Nakamura M."/>
            <person name="Meguro A."/>
            <person name="Negishi M."/>
            <person name="Ohta I."/>
            <person name="Ohta T."/>
            <person name="Okamoto M."/>
            <person name="Ono N."/>
            <person name="Saji S."/>
            <person name="Sakaguchi M."/>
            <person name="Sakai K."/>
            <person name="Shibata M."/>
            <person name="Shimokawa T."/>
            <person name="Song J."/>
            <person name="Takazaki Y."/>
            <person name="Terasawa K."/>
            <person name="Tsugane M."/>
            <person name="Tsuji K."/>
            <person name="Ueda S."/>
            <person name="Waki K."/>
            <person name="Yamagata H."/>
            <person name="Yamamoto M."/>
            <person name="Yamamoto S."/>
            <person name="Yamane H."/>
            <person name="Yoshiki S."/>
            <person name="Yoshihara R."/>
            <person name="Yukawa K."/>
            <person name="Zhong H."/>
            <person name="Yano M."/>
            <person name="Yuan Q."/>
            <person name="Ouyang S."/>
            <person name="Liu J."/>
            <person name="Jones K.M."/>
            <person name="Gansberger K."/>
            <person name="Moffat K."/>
            <person name="Hill J."/>
            <person name="Bera J."/>
            <person name="Fadrosh D."/>
            <person name="Jin S."/>
            <person name="Johri S."/>
            <person name="Kim M."/>
            <person name="Overton L."/>
            <person name="Reardon M."/>
            <person name="Tsitrin T."/>
            <person name="Vuong H."/>
            <person name="Weaver B."/>
            <person name="Ciecko A."/>
            <person name="Tallon L."/>
            <person name="Jackson J."/>
            <person name="Pai G."/>
            <person name="Aken S.V."/>
            <person name="Utterback T."/>
            <person name="Reidmuller S."/>
            <person name="Feldblyum T."/>
            <person name="Hsiao J."/>
            <person name="Zismann V."/>
            <person name="Iobst S."/>
            <person name="de Vazeille A.R."/>
            <person name="Buell C.R."/>
            <person name="Ying K."/>
            <person name="Li Y."/>
            <person name="Lu T."/>
            <person name="Huang Y."/>
            <person name="Zhao Q."/>
            <person name="Feng Q."/>
            <person name="Zhang L."/>
            <person name="Zhu J."/>
            <person name="Weng Q."/>
            <person name="Mu J."/>
            <person name="Lu Y."/>
            <person name="Fan D."/>
            <person name="Liu Y."/>
            <person name="Guan J."/>
            <person name="Zhang Y."/>
            <person name="Yu S."/>
            <person name="Liu X."/>
            <person name="Zhang Y."/>
            <person name="Hong G."/>
            <person name="Han B."/>
            <person name="Choisne N."/>
            <person name="Demange N."/>
            <person name="Orjeda G."/>
            <person name="Samain S."/>
            <person name="Cattolico L."/>
            <person name="Pelletier E."/>
            <person name="Couloux A."/>
            <person name="Segurens B."/>
            <person name="Wincker P."/>
            <person name="D'Hont A."/>
            <person name="Scarpelli C."/>
            <person name="Weissenbach J."/>
            <person name="Salanoubat M."/>
            <person name="Quetier F."/>
            <person name="Yu Y."/>
            <person name="Kim H.R."/>
            <person name="Rambo T."/>
            <person name="Currie J."/>
            <person name="Collura K."/>
            <person name="Luo M."/>
            <person name="Yang T."/>
            <person name="Ammiraju J.S.S."/>
            <person name="Engler F."/>
            <person name="Soderlund C."/>
            <person name="Wing R.A."/>
            <person name="Palmer L.E."/>
            <person name="de la Bastide M."/>
            <person name="Spiegel L."/>
            <person name="Nascimento L."/>
            <person name="Zutavern T."/>
            <person name="O'Shaughnessy A."/>
            <person name="Dike S."/>
            <person name="Dedhia N."/>
            <person name="Preston R."/>
            <person name="Balija V."/>
            <person name="McCombie W.R."/>
            <person name="Chow T."/>
            <person name="Chen H."/>
            <person name="Chung M."/>
            <person name="Chen C."/>
            <person name="Shaw J."/>
            <person name="Wu H."/>
            <person name="Hsiao K."/>
            <person name="Chao Y."/>
            <person name="Chu M."/>
            <person name="Cheng C."/>
            <person name="Hour A."/>
            <person name="Lee P."/>
            <person name="Lin S."/>
            <person name="Lin Y."/>
            <person name="Liou J."/>
            <person name="Liu S."/>
            <person name="Hsing Y."/>
            <person name="Raghuvanshi S."/>
            <person name="Mohanty A."/>
            <person name="Bharti A.K."/>
            <person name="Gaur A."/>
            <person name="Gupta V."/>
            <person name="Kumar D."/>
            <person name="Ravi V."/>
            <person name="Vij S."/>
            <person name="Kapur A."/>
            <person name="Khurana P."/>
            <person name="Khurana P."/>
            <person name="Khurana J.P."/>
            <person name="Tyagi A.K."/>
            <person name="Gaikwad K."/>
            <person name="Singh A."/>
            <person name="Dalal V."/>
            <person name="Srivastava S."/>
            <person name="Dixit A."/>
            <person name="Pal A.K."/>
            <person name="Ghazi I.A."/>
            <person name="Yadav M."/>
            <person name="Pandit A."/>
            <person name="Bhargava A."/>
            <person name="Sureshbabu K."/>
            <person name="Batra K."/>
            <person name="Sharma T.R."/>
            <person name="Mohapatra T."/>
            <person name="Singh N.K."/>
            <person name="Messing J."/>
            <person name="Nelson A.B."/>
            <person name="Fuks G."/>
            <person name="Kavchok S."/>
            <person name="Keizer G."/>
            <person name="Linton E."/>
            <person name="Llaca V."/>
            <person name="Song R."/>
            <person name="Tanyolac B."/>
            <person name="Young S."/>
            <person name="Ho-Il K."/>
            <person name="Hahn J.H."/>
            <person name="Sangsakoo G."/>
            <person name="Vanavichit A."/>
            <person name="de Mattos Luiz.A.T."/>
            <person name="Zimmer P.D."/>
            <person name="Malone G."/>
            <person name="Dellagostin O."/>
            <person name="de Oliveira A.C."/>
            <person name="Bevan M."/>
            <person name="Bancroft I."/>
            <person name="Minx P."/>
            <person name="Cordum H."/>
            <person name="Wilson R."/>
            <person name="Cheng Z."/>
            <person name="Jin W."/>
            <person name="Jiang J."/>
            <person name="Leong S.A."/>
            <person name="Iwama H."/>
            <person name="Gojobori T."/>
            <person name="Itoh T."/>
            <person name="Niimura Y."/>
            <person name="Fujii Y."/>
            <person name="Habara T."/>
            <person name="Sakai H."/>
            <person name="Sato Y."/>
            <person name="Wilson G."/>
            <person name="Kumar K."/>
            <person name="McCouch S."/>
            <person name="Juretic N."/>
            <person name="Hoen D."/>
            <person name="Wright S."/>
            <person name="Bruskiewich R."/>
            <person name="Bureau T."/>
            <person name="Miyao A."/>
            <person name="Hirochika H."/>
            <person name="Nishikawa T."/>
            <person name="Kadowaki K."/>
            <person name="Sugiura M."/>
            <person name="Burr B."/>
            <person name="Sasaki T."/>
        </authorList>
    </citation>
    <scope>NUCLEOTIDE SEQUENCE [LARGE SCALE GENOMIC DNA]</scope>
    <source>
        <strain evidence="9">cv. Nipponbare</strain>
    </source>
</reference>
<dbReference type="GO" id="GO:0003677">
    <property type="term" value="F:DNA binding"/>
    <property type="evidence" value="ECO:0007669"/>
    <property type="project" value="UniProtKB-KW"/>
</dbReference>
<keyword evidence="2 5" id="KW-0863">Zinc-finger</keyword>
<accession>A0A0P0X244</accession>
<evidence type="ECO:0000256" key="5">
    <source>
        <dbReference type="PROSITE-ProRule" id="PRU00723"/>
    </source>
</evidence>
<dbReference type="AlphaFoldDB" id="A0A0P0X244"/>
<dbReference type="InterPro" id="IPR036855">
    <property type="entry name" value="Znf_CCCH_sf"/>
</dbReference>
<keyword evidence="4" id="KW-0238">DNA-binding</keyword>
<evidence type="ECO:0000256" key="3">
    <source>
        <dbReference type="ARBA" id="ARBA00022833"/>
    </source>
</evidence>
<evidence type="ECO:0000256" key="4">
    <source>
        <dbReference type="ARBA" id="ARBA00023125"/>
    </source>
</evidence>
<evidence type="ECO:0000256" key="2">
    <source>
        <dbReference type="ARBA" id="ARBA00022771"/>
    </source>
</evidence>
<evidence type="ECO:0000256" key="1">
    <source>
        <dbReference type="ARBA" id="ARBA00022723"/>
    </source>
</evidence>
<feature type="zinc finger region" description="C3H1-type" evidence="5">
    <location>
        <begin position="3"/>
        <end position="31"/>
    </location>
</feature>